<name>A0A6L9S6S5_9ACTN</name>
<reference evidence="1 2" key="1">
    <citation type="submission" date="2020-02" db="EMBL/GenBank/DDBJ databases">
        <authorList>
            <person name="Li X.-J."/>
            <person name="Han X.-M."/>
        </authorList>
    </citation>
    <scope>NUCLEOTIDE SEQUENCE [LARGE SCALE GENOMIC DNA]</scope>
    <source>
        <strain evidence="1 2">CCTCC AB 2017055</strain>
    </source>
</reference>
<dbReference type="Pfam" id="PF13384">
    <property type="entry name" value="HTH_23"/>
    <property type="match status" value="1"/>
</dbReference>
<dbReference type="Proteomes" id="UP000475214">
    <property type="component" value="Unassembled WGS sequence"/>
</dbReference>
<proteinExistence type="predicted"/>
<protein>
    <submittedName>
        <fullName evidence="1">Uncharacterized protein</fullName>
    </submittedName>
</protein>
<dbReference type="AlphaFoldDB" id="A0A6L9S6S5"/>
<sequence length="75" mass="8450">MAEVDRIKSIADPVQRALEVARMEDELAEVHAELRSVRRAAVLELRQAGWSHRQIGEALGIHPNRAQQIAEGRSR</sequence>
<evidence type="ECO:0000313" key="2">
    <source>
        <dbReference type="Proteomes" id="UP000475214"/>
    </source>
</evidence>
<organism evidence="1 2">
    <name type="scientific">Phytoactinopolyspora halotolerans</name>
    <dbReference type="NCBI Taxonomy" id="1981512"/>
    <lineage>
        <taxon>Bacteria</taxon>
        <taxon>Bacillati</taxon>
        <taxon>Actinomycetota</taxon>
        <taxon>Actinomycetes</taxon>
        <taxon>Jiangellales</taxon>
        <taxon>Jiangellaceae</taxon>
        <taxon>Phytoactinopolyspora</taxon>
    </lineage>
</organism>
<evidence type="ECO:0000313" key="1">
    <source>
        <dbReference type="EMBL" id="NEE01165.1"/>
    </source>
</evidence>
<gene>
    <name evidence="1" type="ORF">G1H10_13410</name>
</gene>
<dbReference type="RefSeq" id="WP_163738266.1">
    <property type="nucleotide sequence ID" value="NZ_JAAGOA010000008.1"/>
</dbReference>
<dbReference type="EMBL" id="JAAGOA010000008">
    <property type="protein sequence ID" value="NEE01165.1"/>
    <property type="molecule type" value="Genomic_DNA"/>
</dbReference>
<keyword evidence="2" id="KW-1185">Reference proteome</keyword>
<accession>A0A6L9S6S5</accession>
<comment type="caution">
    <text evidence="1">The sequence shown here is derived from an EMBL/GenBank/DDBJ whole genome shotgun (WGS) entry which is preliminary data.</text>
</comment>